<dbReference type="Proteomes" id="UP000887013">
    <property type="component" value="Unassembled WGS sequence"/>
</dbReference>
<evidence type="ECO:0000313" key="1">
    <source>
        <dbReference type="EMBL" id="GFT94622.1"/>
    </source>
</evidence>
<organism evidence="1 2">
    <name type="scientific">Nephila pilipes</name>
    <name type="common">Giant wood spider</name>
    <name type="synonym">Nephila maculata</name>
    <dbReference type="NCBI Taxonomy" id="299642"/>
    <lineage>
        <taxon>Eukaryota</taxon>
        <taxon>Metazoa</taxon>
        <taxon>Ecdysozoa</taxon>
        <taxon>Arthropoda</taxon>
        <taxon>Chelicerata</taxon>
        <taxon>Arachnida</taxon>
        <taxon>Araneae</taxon>
        <taxon>Araneomorphae</taxon>
        <taxon>Entelegynae</taxon>
        <taxon>Araneoidea</taxon>
        <taxon>Nephilidae</taxon>
        <taxon>Nephila</taxon>
    </lineage>
</organism>
<keyword evidence="2" id="KW-1185">Reference proteome</keyword>
<comment type="caution">
    <text evidence="1">The sequence shown here is derived from an EMBL/GenBank/DDBJ whole genome shotgun (WGS) entry which is preliminary data.</text>
</comment>
<dbReference type="AlphaFoldDB" id="A0A8X6PX84"/>
<sequence>MQIRPGNENKVFSSNKRNDRYIQRKRGIPVETVSIYPASLELLPRNCTCTFVTEHYLLLLEQGSWMKRSLVRHVGVDFEGRKDHDQLNAGPGIFYSYKGKL</sequence>
<name>A0A8X6PX84_NEPPI</name>
<proteinExistence type="predicted"/>
<evidence type="ECO:0000313" key="2">
    <source>
        <dbReference type="Proteomes" id="UP000887013"/>
    </source>
</evidence>
<gene>
    <name evidence="1" type="ORF">NPIL_90291</name>
</gene>
<accession>A0A8X6PX84</accession>
<reference evidence="1" key="1">
    <citation type="submission" date="2020-08" db="EMBL/GenBank/DDBJ databases">
        <title>Multicomponent nature underlies the extraordinary mechanical properties of spider dragline silk.</title>
        <authorList>
            <person name="Kono N."/>
            <person name="Nakamura H."/>
            <person name="Mori M."/>
            <person name="Yoshida Y."/>
            <person name="Ohtoshi R."/>
            <person name="Malay A.D."/>
            <person name="Moran D.A.P."/>
            <person name="Tomita M."/>
            <person name="Numata K."/>
            <person name="Arakawa K."/>
        </authorList>
    </citation>
    <scope>NUCLEOTIDE SEQUENCE</scope>
</reference>
<dbReference type="EMBL" id="BMAW01121561">
    <property type="protein sequence ID" value="GFT94622.1"/>
    <property type="molecule type" value="Genomic_DNA"/>
</dbReference>
<protein>
    <submittedName>
        <fullName evidence="1">Uncharacterized protein</fullName>
    </submittedName>
</protein>